<evidence type="ECO:0000313" key="2">
    <source>
        <dbReference type="EMBL" id="TFK56360.1"/>
    </source>
</evidence>
<reference evidence="2 3" key="1">
    <citation type="journal article" date="2019" name="Nat. Ecol. Evol.">
        <title>Megaphylogeny resolves global patterns of mushroom evolution.</title>
        <authorList>
            <person name="Varga T."/>
            <person name="Krizsan K."/>
            <person name="Foldi C."/>
            <person name="Dima B."/>
            <person name="Sanchez-Garcia M."/>
            <person name="Sanchez-Ramirez S."/>
            <person name="Szollosi G.J."/>
            <person name="Szarkandi J.G."/>
            <person name="Papp V."/>
            <person name="Albert L."/>
            <person name="Andreopoulos W."/>
            <person name="Angelini C."/>
            <person name="Antonin V."/>
            <person name="Barry K.W."/>
            <person name="Bougher N.L."/>
            <person name="Buchanan P."/>
            <person name="Buyck B."/>
            <person name="Bense V."/>
            <person name="Catcheside P."/>
            <person name="Chovatia M."/>
            <person name="Cooper J."/>
            <person name="Damon W."/>
            <person name="Desjardin D."/>
            <person name="Finy P."/>
            <person name="Geml J."/>
            <person name="Haridas S."/>
            <person name="Hughes K."/>
            <person name="Justo A."/>
            <person name="Karasinski D."/>
            <person name="Kautmanova I."/>
            <person name="Kiss B."/>
            <person name="Kocsube S."/>
            <person name="Kotiranta H."/>
            <person name="LaButti K.M."/>
            <person name="Lechner B.E."/>
            <person name="Liimatainen K."/>
            <person name="Lipzen A."/>
            <person name="Lukacs Z."/>
            <person name="Mihaltcheva S."/>
            <person name="Morgado L.N."/>
            <person name="Niskanen T."/>
            <person name="Noordeloos M.E."/>
            <person name="Ohm R.A."/>
            <person name="Ortiz-Santana B."/>
            <person name="Ovrebo C."/>
            <person name="Racz N."/>
            <person name="Riley R."/>
            <person name="Savchenko A."/>
            <person name="Shiryaev A."/>
            <person name="Soop K."/>
            <person name="Spirin V."/>
            <person name="Szebenyi C."/>
            <person name="Tomsovsky M."/>
            <person name="Tulloss R.E."/>
            <person name="Uehling J."/>
            <person name="Grigoriev I.V."/>
            <person name="Vagvolgyi C."/>
            <person name="Papp T."/>
            <person name="Martin F.M."/>
            <person name="Miettinen O."/>
            <person name="Hibbett D.S."/>
            <person name="Nagy L.G."/>
        </authorList>
    </citation>
    <scope>NUCLEOTIDE SEQUENCE [LARGE SCALE GENOMIC DNA]</scope>
    <source>
        <strain evidence="2 3">OMC1185</strain>
    </source>
</reference>
<organism evidence="2 3">
    <name type="scientific">Heliocybe sulcata</name>
    <dbReference type="NCBI Taxonomy" id="5364"/>
    <lineage>
        <taxon>Eukaryota</taxon>
        <taxon>Fungi</taxon>
        <taxon>Dikarya</taxon>
        <taxon>Basidiomycota</taxon>
        <taxon>Agaricomycotina</taxon>
        <taxon>Agaricomycetes</taxon>
        <taxon>Gloeophyllales</taxon>
        <taxon>Gloeophyllaceae</taxon>
        <taxon>Heliocybe</taxon>
    </lineage>
</organism>
<dbReference type="InterPro" id="IPR000719">
    <property type="entry name" value="Prot_kinase_dom"/>
</dbReference>
<dbReference type="Proteomes" id="UP000305948">
    <property type="component" value="Unassembled WGS sequence"/>
</dbReference>
<dbReference type="GO" id="GO:0004674">
    <property type="term" value="F:protein serine/threonine kinase activity"/>
    <property type="evidence" value="ECO:0007669"/>
    <property type="project" value="TreeGrafter"/>
</dbReference>
<accession>A0A5C3NG91</accession>
<dbReference type="PROSITE" id="PS50011">
    <property type="entry name" value="PROTEIN_KINASE_DOM"/>
    <property type="match status" value="1"/>
</dbReference>
<dbReference type="InterPro" id="IPR001245">
    <property type="entry name" value="Ser-Thr/Tyr_kinase_cat_dom"/>
</dbReference>
<evidence type="ECO:0000259" key="1">
    <source>
        <dbReference type="PROSITE" id="PS50011"/>
    </source>
</evidence>
<dbReference type="AlphaFoldDB" id="A0A5C3NG91"/>
<protein>
    <recommendedName>
        <fullName evidence="1">Protein kinase domain-containing protein</fullName>
    </recommendedName>
</protein>
<dbReference type="STRING" id="5364.A0A5C3NG91"/>
<sequence>MPRKASPWAIYEKEMTACDLGIPLWEPNPPYVDDTPRYERIEPGDVGVLQSGSFELLFNVFLDSDHERQRYFGVPSDFKPLRLPGPQDRTGERVVATAAPLRGGSAAPAVPFDVGAKFDFELSKESGAVLLFNKPARRYEMGQSDHLEQHIRVNYKSWMRFAREQGYSVYQSRLYVVTGVIRTSQWAMATWNSSSKSFGAKASLSISGVGDASVAYRGHWSSSNKTVITNQGPAIDTLGGTDNQTLFFSTLAIRARRLFPAKIRAAAGPHVLGSGDRDVSSAPGVLGQNNEDEDVEILRIPGSAKDSDVLAPLLDYILDSCPDAEAALARDSDLMPYLLGRYDDVAIKKNLKLFAPDITVTDGDHLINVEREPQNIQELLAIVQIIAILPKLLPGNKLSHDLSGDLPINEYLSRLVARQVGEWCSELAFFARQYPNANPEAIAEANRVARNIVTEMHVQSPPGGQVRIIAIIRRSEMEERLSYCLRQIQEICRRFQVTSSTFVRAVNLSRTNWFNQLRTHSRIEDFDMAVQVNAFQELNYQDHIATMEELSDTSGFNALVAELDGERDAKRLSAIHLGLAQVMQNGLEVYSAGDAKRVSLAVNLYEVLRRSQELLPDLELCHGEVERVGTSPVSGGPKYDEWEGRYLSSEQVRIKVFRTYLPTASGDVASPDKYQRRFQRESEIWYETWKKDRGKYLVPFYGYSVTDTGGPYMVSPYYPRTADVYVKQASGIDHLALLHDIAKGVEVLHTMDPPVIHGCIKGSNVFIASDGTVRLGNFGFSKLMEDVMGEPYTATGTSQEEVRWRPPERWQGQGILSIEGDIWELGMTMLELLSHEKPWKEFRHAGPVLAAVQSGSRPARPGDPEVLERGLTDELWMVMQACWATERQDRPKIGEVLAVVSGRRGVAMT</sequence>
<dbReference type="OrthoDB" id="346907at2759"/>
<keyword evidence="3" id="KW-1185">Reference proteome</keyword>
<dbReference type="GO" id="GO:0005524">
    <property type="term" value="F:ATP binding"/>
    <property type="evidence" value="ECO:0007669"/>
    <property type="project" value="InterPro"/>
</dbReference>
<dbReference type="PANTHER" id="PTHR44329">
    <property type="entry name" value="SERINE/THREONINE-PROTEIN KINASE TNNI3K-RELATED"/>
    <property type="match status" value="1"/>
</dbReference>
<dbReference type="InterPro" id="IPR011009">
    <property type="entry name" value="Kinase-like_dom_sf"/>
</dbReference>
<name>A0A5C3NG91_9AGAM</name>
<gene>
    <name evidence="2" type="ORF">OE88DRAFT_1740984</name>
</gene>
<evidence type="ECO:0000313" key="3">
    <source>
        <dbReference type="Proteomes" id="UP000305948"/>
    </source>
</evidence>
<dbReference type="EMBL" id="ML213503">
    <property type="protein sequence ID" value="TFK56360.1"/>
    <property type="molecule type" value="Genomic_DNA"/>
</dbReference>
<dbReference type="SUPFAM" id="SSF56112">
    <property type="entry name" value="Protein kinase-like (PK-like)"/>
    <property type="match status" value="1"/>
</dbReference>
<dbReference type="Pfam" id="PF07714">
    <property type="entry name" value="PK_Tyr_Ser-Thr"/>
    <property type="match status" value="1"/>
</dbReference>
<dbReference type="InterPro" id="IPR051681">
    <property type="entry name" value="Ser/Thr_Kinases-Pseudokinases"/>
</dbReference>
<feature type="domain" description="Protein kinase" evidence="1">
    <location>
        <begin position="584"/>
        <end position="909"/>
    </location>
</feature>
<proteinExistence type="predicted"/>
<dbReference type="Gene3D" id="1.10.510.10">
    <property type="entry name" value="Transferase(Phosphotransferase) domain 1"/>
    <property type="match status" value="1"/>
</dbReference>